<accession>A0A1G7LNI6</accession>
<dbReference type="Proteomes" id="UP000183812">
    <property type="component" value="Unassembled WGS sequence"/>
</dbReference>
<protein>
    <submittedName>
        <fullName evidence="1">Uncharacterized protein</fullName>
    </submittedName>
</protein>
<proteinExistence type="predicted"/>
<name>A0A1G7LNI6_RHOCA</name>
<sequence length="78" mass="8595">MSDELKEYARDFVGINHPGGTLRLRAMVLGPKSNDDLARDMLAARSKKSKDTWPLADAVRAVAEARNEGLSLLWGGRK</sequence>
<organism evidence="1 2">
    <name type="scientific">Rhodobacter capsulatus</name>
    <name type="common">Rhodopseudomonas capsulata</name>
    <dbReference type="NCBI Taxonomy" id="1061"/>
    <lineage>
        <taxon>Bacteria</taxon>
        <taxon>Pseudomonadati</taxon>
        <taxon>Pseudomonadota</taxon>
        <taxon>Alphaproteobacteria</taxon>
        <taxon>Rhodobacterales</taxon>
        <taxon>Rhodobacter group</taxon>
        <taxon>Rhodobacter</taxon>
    </lineage>
</organism>
<evidence type="ECO:0000313" key="2">
    <source>
        <dbReference type="Proteomes" id="UP000183812"/>
    </source>
</evidence>
<dbReference type="RefSeq" id="WP_074554412.1">
    <property type="nucleotide sequence ID" value="NZ_CP119563.1"/>
</dbReference>
<dbReference type="EMBL" id="FNAY01000012">
    <property type="protein sequence ID" value="SDF51088.1"/>
    <property type="molecule type" value="Genomic_DNA"/>
</dbReference>
<evidence type="ECO:0000313" key="1">
    <source>
        <dbReference type="EMBL" id="SDF51088.1"/>
    </source>
</evidence>
<dbReference type="AlphaFoldDB" id="A0A1G7LNI6"/>
<gene>
    <name evidence="1" type="ORF">SAMN04244550_02355</name>
</gene>
<reference evidence="1 2" key="1">
    <citation type="submission" date="2016-10" db="EMBL/GenBank/DDBJ databases">
        <authorList>
            <person name="de Groot N.N."/>
        </authorList>
    </citation>
    <scope>NUCLEOTIDE SEQUENCE [LARGE SCALE GENOMIC DNA]</scope>
    <source>
        <strain evidence="2">DSM 938 / 37b4</strain>
    </source>
</reference>